<dbReference type="Gene3D" id="2.10.109.10">
    <property type="entry name" value="Umud Fragment, subunit A"/>
    <property type="match status" value="1"/>
</dbReference>
<evidence type="ECO:0000313" key="6">
    <source>
        <dbReference type="Proteomes" id="UP000274601"/>
    </source>
</evidence>
<proteinExistence type="predicted"/>
<gene>
    <name evidence="5" type="ORF">BZB76_4519</name>
</gene>
<protein>
    <submittedName>
        <fullName evidence="5">Nickel-type superoxide dismutase maturation protease</fullName>
    </submittedName>
</protein>
<evidence type="ECO:0000313" key="5">
    <source>
        <dbReference type="EMBL" id="RKS71712.1"/>
    </source>
</evidence>
<dbReference type="GO" id="GO:0006508">
    <property type="term" value="P:proteolysis"/>
    <property type="evidence" value="ECO:0007669"/>
    <property type="project" value="UniProtKB-KW"/>
</dbReference>
<keyword evidence="6" id="KW-1185">Reference proteome</keyword>
<dbReference type="GO" id="GO:0016020">
    <property type="term" value="C:membrane"/>
    <property type="evidence" value="ECO:0007669"/>
    <property type="project" value="UniProtKB-SubCell"/>
</dbReference>
<reference evidence="5 6" key="1">
    <citation type="submission" date="2018-10" db="EMBL/GenBank/DDBJ databases">
        <title>Genomic Encyclopedia of Archaeal and Bacterial Type Strains, Phase II (KMG-II): from individual species to whole genera.</title>
        <authorList>
            <person name="Goeker M."/>
        </authorList>
    </citation>
    <scope>NUCLEOTIDE SEQUENCE [LARGE SCALE GENOMIC DNA]</scope>
    <source>
        <strain evidence="5 6">DSM 43383</strain>
    </source>
</reference>
<comment type="subcellular location">
    <subcellularLocation>
        <location evidence="1">Membrane</location>
    </subcellularLocation>
</comment>
<organism evidence="5 6">
    <name type="scientific">Actinomadura pelletieri DSM 43383</name>
    <dbReference type="NCBI Taxonomy" id="1120940"/>
    <lineage>
        <taxon>Bacteria</taxon>
        <taxon>Bacillati</taxon>
        <taxon>Actinomycetota</taxon>
        <taxon>Actinomycetes</taxon>
        <taxon>Streptosporangiales</taxon>
        <taxon>Thermomonosporaceae</taxon>
        <taxon>Actinomadura</taxon>
    </lineage>
</organism>
<dbReference type="RefSeq" id="WP_121436365.1">
    <property type="nucleotide sequence ID" value="NZ_RBWU01000005.1"/>
</dbReference>
<dbReference type="AlphaFoldDB" id="A0A495QHT6"/>
<evidence type="ECO:0000256" key="2">
    <source>
        <dbReference type="ARBA" id="ARBA00022801"/>
    </source>
</evidence>
<comment type="caution">
    <text evidence="5">The sequence shown here is derived from an EMBL/GenBank/DDBJ whole genome shotgun (WGS) entry which is preliminary data.</text>
</comment>
<dbReference type="PANTHER" id="PTHR12383">
    <property type="entry name" value="PROTEASE FAMILY S26 MITOCHONDRIAL INNER MEMBRANE PROTEASE-RELATED"/>
    <property type="match status" value="1"/>
</dbReference>
<dbReference type="CDD" id="cd06462">
    <property type="entry name" value="Peptidase_S24_S26"/>
    <property type="match status" value="1"/>
</dbReference>
<dbReference type="EMBL" id="RBWU01000005">
    <property type="protein sequence ID" value="RKS71712.1"/>
    <property type="molecule type" value="Genomic_DNA"/>
</dbReference>
<evidence type="ECO:0000259" key="4">
    <source>
        <dbReference type="Pfam" id="PF00717"/>
    </source>
</evidence>
<dbReference type="OrthoDB" id="1467636at2"/>
<evidence type="ECO:0000256" key="3">
    <source>
        <dbReference type="ARBA" id="ARBA00023136"/>
    </source>
</evidence>
<keyword evidence="3" id="KW-0472">Membrane</keyword>
<accession>A0A495QHT6</accession>
<keyword evidence="2" id="KW-0378">Hydrolase</keyword>
<keyword evidence="5" id="KW-0645">Protease</keyword>
<sequence length="135" mass="15082">MRHPAVWSVGVAVLVLVWARRRLLTVEVTGESMAPGLRPGDWLLVRAGVRAGVGDLVVARHPEREDVLIVKRAVRRSGDGWWLESDNQSAPGRRDSWDFGAVPDALIVGRVVGRYWPLVTRGRRRRGGPARPRPR</sequence>
<dbReference type="SUPFAM" id="SSF51306">
    <property type="entry name" value="LexA/Signal peptidase"/>
    <property type="match status" value="1"/>
</dbReference>
<dbReference type="GO" id="GO:0008233">
    <property type="term" value="F:peptidase activity"/>
    <property type="evidence" value="ECO:0007669"/>
    <property type="project" value="UniProtKB-KW"/>
</dbReference>
<name>A0A495QHT6_9ACTN</name>
<feature type="domain" description="Peptidase S24/S26A/S26B/S26C" evidence="4">
    <location>
        <begin position="21"/>
        <end position="92"/>
    </location>
</feature>
<dbReference type="InterPro" id="IPR015927">
    <property type="entry name" value="Peptidase_S24_S26A/B/C"/>
</dbReference>
<dbReference type="InterPro" id="IPR052064">
    <property type="entry name" value="Mito_IMP1_subunit"/>
</dbReference>
<evidence type="ECO:0000256" key="1">
    <source>
        <dbReference type="ARBA" id="ARBA00004370"/>
    </source>
</evidence>
<dbReference type="Proteomes" id="UP000274601">
    <property type="component" value="Unassembled WGS sequence"/>
</dbReference>
<dbReference type="Pfam" id="PF00717">
    <property type="entry name" value="Peptidase_S24"/>
    <property type="match status" value="1"/>
</dbReference>
<dbReference type="InterPro" id="IPR036286">
    <property type="entry name" value="LexA/Signal_pep-like_sf"/>
</dbReference>
<dbReference type="PANTHER" id="PTHR12383:SF16">
    <property type="entry name" value="MITOCHONDRIAL INNER MEMBRANE PROTEASE SUBUNIT 1"/>
    <property type="match status" value="1"/>
</dbReference>